<dbReference type="GO" id="GO:0098703">
    <property type="term" value="P:calcium ion import across plasma membrane"/>
    <property type="evidence" value="ECO:0007669"/>
    <property type="project" value="InterPro"/>
</dbReference>
<dbReference type="GO" id="GO:0015275">
    <property type="term" value="F:stretch-activated, monoatomic cation-selective, calcium channel activity"/>
    <property type="evidence" value="ECO:0007669"/>
    <property type="project" value="TreeGrafter"/>
</dbReference>
<sequence>MVDYVAILDDTDKAGRTADAVARAHYDNVDQILLRFGCSNAYSLYNCADCREAYKYWVCAATFQKCGGPTRNVTTLCVAPDPTADAPVNCDGLRPRMCVSLCEDVIRKCPYVLNFQCPDAETPYFSKNIATCNKLDRVIHPDAPDKPWPGSFAQDG</sequence>
<dbReference type="InterPro" id="IPR055288">
    <property type="entry name" value="NALCN_aux_factor_1/2"/>
</dbReference>
<accession>A0A485K534</accession>
<evidence type="ECO:0000256" key="5">
    <source>
        <dbReference type="ARBA" id="ARBA00023180"/>
    </source>
</evidence>
<dbReference type="Proteomes" id="UP000332933">
    <property type="component" value="Unassembled WGS sequence"/>
</dbReference>
<keyword evidence="4" id="KW-0472">Membrane</keyword>
<protein>
    <submittedName>
        <fullName evidence="8">Aste57867_984 protein</fullName>
    </submittedName>
</protein>
<dbReference type="PANTHER" id="PTHR15819:SF11">
    <property type="entry name" value="MID1, ISOFORM A"/>
    <property type="match status" value="1"/>
</dbReference>
<keyword evidence="5" id="KW-0325">Glycoprotein</keyword>
<dbReference type="OrthoDB" id="5405745at2759"/>
<evidence type="ECO:0000256" key="4">
    <source>
        <dbReference type="ARBA" id="ARBA00023136"/>
    </source>
</evidence>
<evidence type="ECO:0000256" key="3">
    <source>
        <dbReference type="ARBA" id="ARBA00022989"/>
    </source>
</evidence>
<evidence type="ECO:0000313" key="8">
    <source>
        <dbReference type="EMBL" id="VFT78206.1"/>
    </source>
</evidence>
<reference evidence="8 9" key="1">
    <citation type="submission" date="2019-03" db="EMBL/GenBank/DDBJ databases">
        <authorList>
            <person name="Gaulin E."/>
            <person name="Dumas B."/>
        </authorList>
    </citation>
    <scope>NUCLEOTIDE SEQUENCE [LARGE SCALE GENOMIC DNA]</scope>
    <source>
        <strain evidence="8">CBS 568.67</strain>
    </source>
</reference>
<dbReference type="EMBL" id="VJMH01000066">
    <property type="protein sequence ID" value="KAF0719513.1"/>
    <property type="molecule type" value="Genomic_DNA"/>
</dbReference>
<evidence type="ECO:0000313" key="9">
    <source>
        <dbReference type="Proteomes" id="UP000332933"/>
    </source>
</evidence>
<evidence type="ECO:0000256" key="6">
    <source>
        <dbReference type="ARBA" id="ARBA00029445"/>
    </source>
</evidence>
<dbReference type="EMBL" id="CAADRA010000066">
    <property type="protein sequence ID" value="VFT78206.1"/>
    <property type="molecule type" value="Genomic_DNA"/>
</dbReference>
<comment type="similarity">
    <text evidence="6">Belongs to the NALF family.</text>
</comment>
<evidence type="ECO:0000313" key="7">
    <source>
        <dbReference type="EMBL" id="KAF0719513.1"/>
    </source>
</evidence>
<keyword evidence="9" id="KW-1185">Reference proteome</keyword>
<dbReference type="Pfam" id="PF12929">
    <property type="entry name" value="Mid1"/>
    <property type="match status" value="1"/>
</dbReference>
<dbReference type="InterPro" id="IPR024338">
    <property type="entry name" value="MID1/Yam8"/>
</dbReference>
<keyword evidence="3" id="KW-1133">Transmembrane helix</keyword>
<organism evidence="8 9">
    <name type="scientific">Aphanomyces stellatus</name>
    <dbReference type="NCBI Taxonomy" id="120398"/>
    <lineage>
        <taxon>Eukaryota</taxon>
        <taxon>Sar</taxon>
        <taxon>Stramenopiles</taxon>
        <taxon>Oomycota</taxon>
        <taxon>Saprolegniomycetes</taxon>
        <taxon>Saprolegniales</taxon>
        <taxon>Verrucalvaceae</taxon>
        <taxon>Aphanomyces</taxon>
    </lineage>
</organism>
<evidence type="ECO:0000256" key="1">
    <source>
        <dbReference type="ARBA" id="ARBA00004141"/>
    </source>
</evidence>
<reference evidence="7" key="2">
    <citation type="submission" date="2019-06" db="EMBL/GenBank/DDBJ databases">
        <title>Genomics analysis of Aphanomyces spp. identifies a new class of oomycete effector associated with host adaptation.</title>
        <authorList>
            <person name="Gaulin E."/>
        </authorList>
    </citation>
    <scope>NUCLEOTIDE SEQUENCE</scope>
    <source>
        <strain evidence="7">CBS 578.67</strain>
    </source>
</reference>
<gene>
    <name evidence="8" type="primary">Aste57867_984</name>
    <name evidence="7" type="ORF">As57867_000983</name>
    <name evidence="8" type="ORF">ASTE57867_984</name>
</gene>
<comment type="subcellular location">
    <subcellularLocation>
        <location evidence="1">Membrane</location>
        <topology evidence="1">Multi-pass membrane protein</topology>
    </subcellularLocation>
</comment>
<dbReference type="AlphaFoldDB" id="A0A485K534"/>
<name>A0A485K534_9STRA</name>
<evidence type="ECO:0000256" key="2">
    <source>
        <dbReference type="ARBA" id="ARBA00022692"/>
    </source>
</evidence>
<proteinExistence type="inferred from homology"/>
<keyword evidence="2" id="KW-0812">Transmembrane</keyword>
<dbReference type="PANTHER" id="PTHR15819">
    <property type="entry name" value="TRANSMEMBRANE PROTEIN FAM155"/>
    <property type="match status" value="1"/>
</dbReference>
<dbReference type="GO" id="GO:0005886">
    <property type="term" value="C:plasma membrane"/>
    <property type="evidence" value="ECO:0007669"/>
    <property type="project" value="TreeGrafter"/>
</dbReference>